<dbReference type="InterPro" id="IPR041856">
    <property type="entry name" value="NAD+_synth_C"/>
</dbReference>
<keyword evidence="5 7" id="KW-0067">ATP-binding</keyword>
<keyword evidence="3 7" id="KW-0436">Ligase</keyword>
<dbReference type="SUPFAM" id="SSF52402">
    <property type="entry name" value="Adenine nucleotide alpha hydrolases-like"/>
    <property type="match status" value="1"/>
</dbReference>
<sequence>MDFYSAYAQGFARIAAVTLPVHLADPAANAAEVIEQARACHEDSVAVAVFPELCLTGYSVDDLFLQDALLEGVQEAVAEIVAASADLMTALVVGAPLVQGNRVFNCAVVIHRGSILGVAPKSYLPNYREFYERRWFAPGDDRELEWITVAGQDVRFGPDLIFRCLDVPGLDLHVEVCEDMWVPVPPSAEAALAGATVLANLSGSPITIARAEDRRLLVRSASSRCAAAYVYAAAGQGESTTDLSWDGQTMVYECGSLLGESERFPDGPRRTVVDVDLDLVRQERMRQVTFDDNRRTHAERTQRFRTVEWELEPPAGDIGLRRKVDRFPFVPDDAERLEQDCYEAYNIQVSGLEQRLKAIGTPKAVIGVSGGLDSTHALIVACKAMDRLGRPRSDVLAFTMPGFATGETTKSYATRLSQALGVTFEELDIRPAAEQMLKDMGHPFGRGEKVYDVTFENVQAGLRYDYLFRLANQRGGIVVGTGDLSELALGWCTYGVGDQMSHYTVNAGVPKTLVQHLIRWVISHGEFSADVGELLGEILTQEITPELIPVEEGKKPQATQDTVGPYNLQDFTLALVVRHGFRPRKIAFLAWHAWKDLESGEWPPGFPADARVAYTLEDVRTWLVVFVKRFFANQFKRSALPNGPKVSPSGTMSPRGDWRMPSDARGTAWLAEIDRDVPAS</sequence>
<name>A0ABS9HF77_9ACTN</name>
<feature type="active site" description="For glutaminase activity" evidence="7">
    <location>
        <position position="121"/>
    </location>
</feature>
<dbReference type="PROSITE" id="PS50263">
    <property type="entry name" value="CN_HYDROLASE"/>
    <property type="match status" value="1"/>
</dbReference>
<comment type="similarity">
    <text evidence="2 7 8">In the C-terminal section; belongs to the NAD synthetase family.</text>
</comment>
<dbReference type="CDD" id="cd00553">
    <property type="entry name" value="NAD_synthase"/>
    <property type="match status" value="1"/>
</dbReference>
<dbReference type="Gene3D" id="1.10.10.1140">
    <property type="entry name" value="Glutamine-dependent NAD+ synthetase, C-terminal domain"/>
    <property type="match status" value="1"/>
</dbReference>
<keyword evidence="11" id="KW-1185">Reference proteome</keyword>
<evidence type="ECO:0000313" key="11">
    <source>
        <dbReference type="Proteomes" id="UP001201161"/>
    </source>
</evidence>
<dbReference type="InterPro" id="IPR036526">
    <property type="entry name" value="C-N_Hydrolase_sf"/>
</dbReference>
<reference evidence="10 11" key="1">
    <citation type="submission" date="2022-01" db="EMBL/GenBank/DDBJ databases">
        <title>Nocardioides sp. nov., an actinomycete isolated from mining soil.</title>
        <authorList>
            <person name="Liu L."/>
        </authorList>
    </citation>
    <scope>NUCLEOTIDE SEQUENCE [LARGE SCALE GENOMIC DNA]</scope>
    <source>
        <strain evidence="10 11">KLBMP 9356</strain>
    </source>
</reference>
<feature type="binding site" evidence="7">
    <location>
        <position position="210"/>
    </location>
    <ligand>
        <name>L-glutamine</name>
        <dbReference type="ChEBI" id="CHEBI:58359"/>
    </ligand>
</feature>
<dbReference type="InterPro" id="IPR014729">
    <property type="entry name" value="Rossmann-like_a/b/a_fold"/>
</dbReference>
<feature type="binding site" evidence="7">
    <location>
        <position position="481"/>
    </location>
    <ligand>
        <name>ATP</name>
        <dbReference type="ChEBI" id="CHEBI:30616"/>
    </ligand>
</feature>
<dbReference type="SUPFAM" id="SSF56317">
    <property type="entry name" value="Carbon-nitrogen hydrolase"/>
    <property type="match status" value="1"/>
</dbReference>
<evidence type="ECO:0000256" key="3">
    <source>
        <dbReference type="ARBA" id="ARBA00022598"/>
    </source>
</evidence>
<dbReference type="PANTHER" id="PTHR23090">
    <property type="entry name" value="NH 3 /GLUTAMINE-DEPENDENT NAD + SYNTHETASE"/>
    <property type="match status" value="1"/>
</dbReference>
<comment type="caution">
    <text evidence="10">The sequence shown here is derived from an EMBL/GenBank/DDBJ whole genome shotgun (WGS) entry which is preliminary data.</text>
</comment>
<dbReference type="RefSeq" id="WP_236403644.1">
    <property type="nucleotide sequence ID" value="NZ_JAKJHZ010000010.1"/>
</dbReference>
<dbReference type="PIRSF" id="PIRSF006630">
    <property type="entry name" value="NADS_GAT"/>
    <property type="match status" value="1"/>
</dbReference>
<feature type="binding site" evidence="7">
    <location>
        <position position="457"/>
    </location>
    <ligand>
        <name>deamido-NAD(+)</name>
        <dbReference type="ChEBI" id="CHEBI:58437"/>
        <note>ligand shared between two neighboring subunits</note>
    </ligand>
</feature>
<feature type="binding site" evidence="7">
    <location>
        <begin position="491"/>
        <end position="494"/>
    </location>
    <ligand>
        <name>deamido-NAD(+)</name>
        <dbReference type="ChEBI" id="CHEBI:58437"/>
        <note>ligand shared between two neighboring subunits</note>
    </ligand>
</feature>
<evidence type="ECO:0000256" key="1">
    <source>
        <dbReference type="ARBA" id="ARBA00005188"/>
    </source>
</evidence>
<dbReference type="InterPro" id="IPR022310">
    <property type="entry name" value="NAD/GMP_synthase"/>
</dbReference>
<dbReference type="GO" id="GO:0008795">
    <property type="term" value="F:NAD+ synthase activity"/>
    <property type="evidence" value="ECO:0007669"/>
    <property type="project" value="UniProtKB-EC"/>
</dbReference>
<dbReference type="InterPro" id="IPR003694">
    <property type="entry name" value="NAD_synthase"/>
</dbReference>
<feature type="binding site" evidence="7">
    <location>
        <position position="486"/>
    </location>
    <ligand>
        <name>deamido-NAD(+)</name>
        <dbReference type="ChEBI" id="CHEBI:58437"/>
        <note>ligand shared between two neighboring subunits</note>
    </ligand>
</feature>
<feature type="binding site" evidence="7">
    <location>
        <begin position="367"/>
        <end position="374"/>
    </location>
    <ligand>
        <name>ATP</name>
        <dbReference type="ChEBI" id="CHEBI:30616"/>
    </ligand>
</feature>
<dbReference type="CDD" id="cd07570">
    <property type="entry name" value="GAT_Gln-NAD-synth"/>
    <property type="match status" value="1"/>
</dbReference>
<feature type="domain" description="CN hydrolase" evidence="9">
    <location>
        <begin position="12"/>
        <end position="279"/>
    </location>
</feature>
<feature type="active site" description="Proton acceptor; for glutaminase activity" evidence="7">
    <location>
        <position position="52"/>
    </location>
</feature>
<dbReference type="NCBIfam" id="NF002730">
    <property type="entry name" value="PRK02628.1"/>
    <property type="match status" value="1"/>
</dbReference>
<dbReference type="Gene3D" id="3.40.50.620">
    <property type="entry name" value="HUPs"/>
    <property type="match status" value="1"/>
</dbReference>
<protein>
    <recommendedName>
        <fullName evidence="7 8">Glutamine-dependent NAD(+) synthetase</fullName>
        <ecNumber evidence="7 8">6.3.5.1</ecNumber>
    </recommendedName>
    <alternativeName>
        <fullName evidence="7 8">NAD(+) synthase [glutamine-hydrolyzing]</fullName>
    </alternativeName>
</protein>
<accession>A0ABS9HF77</accession>
<dbReference type="EMBL" id="JAKJHZ010000010">
    <property type="protein sequence ID" value="MCF6379194.1"/>
    <property type="molecule type" value="Genomic_DNA"/>
</dbReference>
<dbReference type="Gene3D" id="3.60.110.10">
    <property type="entry name" value="Carbon-nitrogen hydrolase"/>
    <property type="match status" value="1"/>
</dbReference>
<dbReference type="HAMAP" id="MF_02090">
    <property type="entry name" value="NadE_glutamine_dep"/>
    <property type="match status" value="1"/>
</dbReference>
<dbReference type="InterPro" id="IPR014445">
    <property type="entry name" value="Gln-dep_NAD_synthase"/>
</dbReference>
<comment type="catalytic activity">
    <reaction evidence="7 8">
        <text>deamido-NAD(+) + L-glutamine + ATP + H2O = L-glutamate + AMP + diphosphate + NAD(+) + H(+)</text>
        <dbReference type="Rhea" id="RHEA:24384"/>
        <dbReference type="ChEBI" id="CHEBI:15377"/>
        <dbReference type="ChEBI" id="CHEBI:15378"/>
        <dbReference type="ChEBI" id="CHEBI:29985"/>
        <dbReference type="ChEBI" id="CHEBI:30616"/>
        <dbReference type="ChEBI" id="CHEBI:33019"/>
        <dbReference type="ChEBI" id="CHEBI:57540"/>
        <dbReference type="ChEBI" id="CHEBI:58359"/>
        <dbReference type="ChEBI" id="CHEBI:58437"/>
        <dbReference type="ChEBI" id="CHEBI:456215"/>
        <dbReference type="EC" id="6.3.5.1"/>
    </reaction>
</comment>
<evidence type="ECO:0000256" key="2">
    <source>
        <dbReference type="ARBA" id="ARBA00007145"/>
    </source>
</evidence>
<evidence type="ECO:0000256" key="4">
    <source>
        <dbReference type="ARBA" id="ARBA00022741"/>
    </source>
</evidence>
<feature type="binding site" evidence="7">
    <location>
        <position position="636"/>
    </location>
    <ligand>
        <name>deamido-NAD(+)</name>
        <dbReference type="ChEBI" id="CHEBI:58437"/>
        <note>ligand shared between two neighboring subunits</note>
    </ligand>
</feature>
<evidence type="ECO:0000256" key="8">
    <source>
        <dbReference type="PIRNR" id="PIRNR006630"/>
    </source>
</evidence>
<feature type="active site" description="Nucleophile; for glutaminase activity" evidence="7">
    <location>
        <position position="177"/>
    </location>
</feature>
<proteinExistence type="inferred from homology"/>
<dbReference type="InterPro" id="IPR003010">
    <property type="entry name" value="C-N_Hydrolase"/>
</dbReference>
<dbReference type="PANTHER" id="PTHR23090:SF9">
    <property type="entry name" value="GLUTAMINE-DEPENDENT NAD(+) SYNTHETASE"/>
    <property type="match status" value="1"/>
</dbReference>
<dbReference type="Pfam" id="PF02540">
    <property type="entry name" value="NAD_synthase"/>
    <property type="match status" value="1"/>
</dbReference>
<gene>
    <name evidence="7" type="primary">nadE</name>
    <name evidence="10" type="ORF">L2K70_16400</name>
</gene>
<dbReference type="EC" id="6.3.5.1" evidence="7 8"/>
<comment type="function">
    <text evidence="7">Catalyzes the ATP-dependent amidation of deamido-NAD to form NAD. Uses L-glutamine as a nitrogen source.</text>
</comment>
<evidence type="ECO:0000256" key="7">
    <source>
        <dbReference type="HAMAP-Rule" id="MF_02090"/>
    </source>
</evidence>
<dbReference type="Pfam" id="PF00795">
    <property type="entry name" value="CN_hydrolase"/>
    <property type="match status" value="1"/>
</dbReference>
<comment type="pathway">
    <text evidence="1 7 8">Cofactor biosynthesis; NAD(+) biosynthesis; NAD(+) from deamido-NAD(+) (L-Gln route): step 1/1.</text>
</comment>
<dbReference type="Proteomes" id="UP001201161">
    <property type="component" value="Unassembled WGS sequence"/>
</dbReference>
<evidence type="ECO:0000259" key="9">
    <source>
        <dbReference type="PROSITE" id="PS50263"/>
    </source>
</evidence>
<organism evidence="10 11">
    <name type="scientific">Nocardioides potassii</name>
    <dbReference type="NCBI Taxonomy" id="2911371"/>
    <lineage>
        <taxon>Bacteria</taxon>
        <taxon>Bacillati</taxon>
        <taxon>Actinomycetota</taxon>
        <taxon>Actinomycetes</taxon>
        <taxon>Propionibacteriales</taxon>
        <taxon>Nocardioidaceae</taxon>
        <taxon>Nocardioides</taxon>
    </lineage>
</organism>
<evidence type="ECO:0000256" key="6">
    <source>
        <dbReference type="ARBA" id="ARBA00023027"/>
    </source>
</evidence>
<feature type="binding site" evidence="7">
    <location>
        <position position="204"/>
    </location>
    <ligand>
        <name>L-glutamine</name>
        <dbReference type="ChEBI" id="CHEBI:58359"/>
    </ligand>
</feature>
<feature type="binding site" evidence="7">
    <location>
        <position position="127"/>
    </location>
    <ligand>
        <name>L-glutamine</name>
        <dbReference type="ChEBI" id="CHEBI:58359"/>
    </ligand>
</feature>
<keyword evidence="4 7" id="KW-0547">Nucleotide-binding</keyword>
<evidence type="ECO:0000313" key="10">
    <source>
        <dbReference type="EMBL" id="MCF6379194.1"/>
    </source>
</evidence>
<evidence type="ECO:0000256" key="5">
    <source>
        <dbReference type="ARBA" id="ARBA00022840"/>
    </source>
</evidence>
<keyword evidence="6 7" id="KW-0520">NAD</keyword>